<reference evidence="1 2" key="1">
    <citation type="submission" date="2016-10" db="EMBL/GenBank/DDBJ databases">
        <authorList>
            <person name="Varghese N."/>
            <person name="Submissions S."/>
        </authorList>
    </citation>
    <scope>NUCLEOTIDE SEQUENCE [LARGE SCALE GENOMIC DNA]</scope>
    <source>
        <strain evidence="1 2">DSM 16643</strain>
    </source>
</reference>
<dbReference type="Proteomes" id="UP000323439">
    <property type="component" value="Unassembled WGS sequence"/>
</dbReference>
<organism evidence="1 2">
    <name type="scientific">Methanobrevibacter millerae</name>
    <dbReference type="NCBI Taxonomy" id="230361"/>
    <lineage>
        <taxon>Archaea</taxon>
        <taxon>Methanobacteriati</taxon>
        <taxon>Methanobacteriota</taxon>
        <taxon>Methanomada group</taxon>
        <taxon>Methanobacteria</taxon>
        <taxon>Methanobacteriales</taxon>
        <taxon>Methanobacteriaceae</taxon>
        <taxon>Methanobrevibacter</taxon>
    </lineage>
</organism>
<name>A0A1G5WMV9_9EURY</name>
<sequence>MKTVNKILLVLAVLLIIAAVIATYTIETESVEVLDEYTTILGKNSNGTVYKIVCGNNSSNDTAIVILGVHSLEGGIHNATNETIMNLTKADGLNRKYIVYFIKLNFEDSGQNTSDYNTNRHMGELLAHDYVVPDIDNYDPYIVVDVHEMEDYWEEQRYIGVLDNRSALEMEYAYRMSNYMDYPIFTINAGTSPEWVTMPISKDNHIVILFETAQKDNKTQKMETAGKLVEIIDNLPIY</sequence>
<dbReference type="OrthoDB" id="76095at2157"/>
<dbReference type="RefSeq" id="WP_149732016.1">
    <property type="nucleotide sequence ID" value="NZ_FMXB01000011.1"/>
</dbReference>
<protein>
    <recommendedName>
        <fullName evidence="3">Adhesin-like protein</fullName>
    </recommendedName>
</protein>
<gene>
    <name evidence="1" type="ORF">SAMN02910315_01478</name>
</gene>
<evidence type="ECO:0000313" key="1">
    <source>
        <dbReference type="EMBL" id="SDA58867.1"/>
    </source>
</evidence>
<evidence type="ECO:0000313" key="2">
    <source>
        <dbReference type="Proteomes" id="UP000323439"/>
    </source>
</evidence>
<keyword evidence="2" id="KW-1185">Reference proteome</keyword>
<accession>A0A1G5WMV9</accession>
<proteinExistence type="predicted"/>
<dbReference type="AlphaFoldDB" id="A0A1G5WMV9"/>
<dbReference type="EMBL" id="FMXB01000011">
    <property type="protein sequence ID" value="SDA58867.1"/>
    <property type="molecule type" value="Genomic_DNA"/>
</dbReference>
<evidence type="ECO:0008006" key="3">
    <source>
        <dbReference type="Google" id="ProtNLM"/>
    </source>
</evidence>